<dbReference type="CDD" id="cd00085">
    <property type="entry name" value="HNHc"/>
    <property type="match status" value="1"/>
</dbReference>
<dbReference type="SMART" id="SM00507">
    <property type="entry name" value="HNHc"/>
    <property type="match status" value="1"/>
</dbReference>
<feature type="region of interest" description="Disordered" evidence="1">
    <location>
        <begin position="257"/>
        <end position="276"/>
    </location>
</feature>
<evidence type="ECO:0000313" key="3">
    <source>
        <dbReference type="EMBL" id="SDD62184.1"/>
    </source>
</evidence>
<sequence>MSVSEAIEFVCDVFFDPTIEHPACDEKVRNIARNYRAWARAFTHTGNMYDFLKFLEGASDTVVFSNQSRLGLKTITELISDFEMRFANELADRLDADGLQVGETYPTHMIHAICGSYDLRSGGILPVLGNDGEAEFVAIKATLSGGTYPNEWLERGRKLKYFMKAISGTFKETYQDNAAIINNPQNPVLVFVRDTDKEKFTYWGRFFPFAIHTETDGSKWFELVDWSNGLGELPAMSAAQTSLDEQVQQSMKLDPEARRKRLASAPRQPEKQKATTTIFKRNPDVIAEVLFRANGICEACHEPAPFDRLSDGTPYLEVHHKIPLAKDGADTVENAVALCPNCHRREHSGPAVWPH</sequence>
<dbReference type="Pfam" id="PF01844">
    <property type="entry name" value="HNH"/>
    <property type="match status" value="1"/>
</dbReference>
<dbReference type="GO" id="GO:0004519">
    <property type="term" value="F:endonuclease activity"/>
    <property type="evidence" value="ECO:0007669"/>
    <property type="project" value="InterPro"/>
</dbReference>
<organism evidence="3 4">
    <name type="scientific">Ruegeria marina</name>
    <dbReference type="NCBI Taxonomy" id="639004"/>
    <lineage>
        <taxon>Bacteria</taxon>
        <taxon>Pseudomonadati</taxon>
        <taxon>Pseudomonadota</taxon>
        <taxon>Alphaproteobacteria</taxon>
        <taxon>Rhodobacterales</taxon>
        <taxon>Roseobacteraceae</taxon>
        <taxon>Ruegeria</taxon>
    </lineage>
</organism>
<dbReference type="InterPro" id="IPR002711">
    <property type="entry name" value="HNH"/>
</dbReference>
<dbReference type="InterPro" id="IPR003615">
    <property type="entry name" value="HNH_nuc"/>
</dbReference>
<protein>
    <submittedName>
        <fullName evidence="3">5-methylcytosine-specific restriction enzyme A</fullName>
    </submittedName>
</protein>
<dbReference type="Proteomes" id="UP000199628">
    <property type="component" value="Unassembled WGS sequence"/>
</dbReference>
<dbReference type="EMBL" id="FMZV01000009">
    <property type="protein sequence ID" value="SDD62184.1"/>
    <property type="molecule type" value="Genomic_DNA"/>
</dbReference>
<dbReference type="Gene3D" id="1.10.30.50">
    <property type="match status" value="1"/>
</dbReference>
<keyword evidence="4" id="KW-1185">Reference proteome</keyword>
<accession>A0A1G6W8P3</accession>
<dbReference type="GO" id="GO:0003676">
    <property type="term" value="F:nucleic acid binding"/>
    <property type="evidence" value="ECO:0007669"/>
    <property type="project" value="InterPro"/>
</dbReference>
<reference evidence="4" key="1">
    <citation type="submission" date="2016-10" db="EMBL/GenBank/DDBJ databases">
        <authorList>
            <person name="Varghese N."/>
            <person name="Submissions S."/>
        </authorList>
    </citation>
    <scope>NUCLEOTIDE SEQUENCE [LARGE SCALE GENOMIC DNA]</scope>
    <source>
        <strain evidence="4">CGMCC 1.9108</strain>
    </source>
</reference>
<name>A0A1G6W8P3_9RHOB</name>
<gene>
    <name evidence="3" type="ORF">SAMN04488239_10913</name>
</gene>
<dbReference type="AlphaFoldDB" id="A0A1G6W8P3"/>
<proteinExistence type="predicted"/>
<dbReference type="RefSeq" id="WP_281243160.1">
    <property type="nucleotide sequence ID" value="NZ_FMZV01000009.1"/>
</dbReference>
<evidence type="ECO:0000313" key="4">
    <source>
        <dbReference type="Proteomes" id="UP000199628"/>
    </source>
</evidence>
<evidence type="ECO:0000256" key="1">
    <source>
        <dbReference type="SAM" id="MobiDB-lite"/>
    </source>
</evidence>
<evidence type="ECO:0000259" key="2">
    <source>
        <dbReference type="SMART" id="SM00507"/>
    </source>
</evidence>
<feature type="domain" description="HNH nuclease" evidence="2">
    <location>
        <begin position="284"/>
        <end position="344"/>
    </location>
</feature>
<dbReference type="GO" id="GO:0008270">
    <property type="term" value="F:zinc ion binding"/>
    <property type="evidence" value="ECO:0007669"/>
    <property type="project" value="InterPro"/>
</dbReference>